<sequence>MNLWKSTIGGMALAALVTAVPTQVLAHDHFERIHEHMEKWEEKLDLRKEQKDELKALRDAMKAERKTLKEQNRALYKQVKEAIKSGADQGTLDNLGAQLGKVQVAKMQLMDKHFKGFEKVLDEEQKAKFEAMKAEKKKRWEEKHQDMDDDD</sequence>
<organism evidence="4 5">
    <name type="scientific">Microbulbifer rhizosphaerae</name>
    <dbReference type="NCBI Taxonomy" id="1562603"/>
    <lineage>
        <taxon>Bacteria</taxon>
        <taxon>Pseudomonadati</taxon>
        <taxon>Pseudomonadota</taxon>
        <taxon>Gammaproteobacteria</taxon>
        <taxon>Cellvibrionales</taxon>
        <taxon>Microbulbiferaceae</taxon>
        <taxon>Microbulbifer</taxon>
    </lineage>
</organism>
<dbReference type="Pfam" id="PF07813">
    <property type="entry name" value="LTXXQ"/>
    <property type="match status" value="1"/>
</dbReference>
<evidence type="ECO:0000256" key="1">
    <source>
        <dbReference type="SAM" id="Coils"/>
    </source>
</evidence>
<dbReference type="RefSeq" id="WP_183457645.1">
    <property type="nucleotide sequence ID" value="NZ_JACHWZ010000004.1"/>
</dbReference>
<feature type="signal peptide" evidence="3">
    <location>
        <begin position="1"/>
        <end position="26"/>
    </location>
</feature>
<protein>
    <submittedName>
        <fullName evidence="4">Spy/CpxP family protein refolding chaperone</fullName>
    </submittedName>
</protein>
<dbReference type="GO" id="GO:0042597">
    <property type="term" value="C:periplasmic space"/>
    <property type="evidence" value="ECO:0007669"/>
    <property type="project" value="InterPro"/>
</dbReference>
<dbReference type="AlphaFoldDB" id="A0A7W4WA06"/>
<keyword evidence="1" id="KW-0175">Coiled coil</keyword>
<evidence type="ECO:0000256" key="2">
    <source>
        <dbReference type="SAM" id="MobiDB-lite"/>
    </source>
</evidence>
<accession>A0A7W4WA06</accession>
<comment type="caution">
    <text evidence="4">The sequence shown here is derived from an EMBL/GenBank/DDBJ whole genome shotgun (WGS) entry which is preliminary data.</text>
</comment>
<dbReference type="Proteomes" id="UP000535937">
    <property type="component" value="Unassembled WGS sequence"/>
</dbReference>
<evidence type="ECO:0000313" key="5">
    <source>
        <dbReference type="Proteomes" id="UP000535937"/>
    </source>
</evidence>
<feature type="chain" id="PRO_5031281964" evidence="3">
    <location>
        <begin position="27"/>
        <end position="151"/>
    </location>
</feature>
<proteinExistence type="predicted"/>
<dbReference type="InterPro" id="IPR012899">
    <property type="entry name" value="LTXXQ"/>
</dbReference>
<keyword evidence="3" id="KW-0732">Signal</keyword>
<feature type="region of interest" description="Disordered" evidence="2">
    <location>
        <begin position="131"/>
        <end position="151"/>
    </location>
</feature>
<evidence type="ECO:0000256" key="3">
    <source>
        <dbReference type="SAM" id="SignalP"/>
    </source>
</evidence>
<feature type="coiled-coil region" evidence="1">
    <location>
        <begin position="37"/>
        <end position="85"/>
    </location>
</feature>
<evidence type="ECO:0000313" key="4">
    <source>
        <dbReference type="EMBL" id="MBB3060349.1"/>
    </source>
</evidence>
<name>A0A7W4WA06_9GAMM</name>
<dbReference type="EMBL" id="JACHWZ010000004">
    <property type="protein sequence ID" value="MBB3060349.1"/>
    <property type="molecule type" value="Genomic_DNA"/>
</dbReference>
<gene>
    <name evidence="4" type="ORF">FHS09_001164</name>
</gene>
<reference evidence="4 5" key="1">
    <citation type="submission" date="2020-08" db="EMBL/GenBank/DDBJ databases">
        <title>Genomic Encyclopedia of Type Strains, Phase III (KMG-III): the genomes of soil and plant-associated and newly described type strains.</title>
        <authorList>
            <person name="Whitman W."/>
        </authorList>
    </citation>
    <scope>NUCLEOTIDE SEQUENCE [LARGE SCALE GENOMIC DNA]</scope>
    <source>
        <strain evidence="4 5">CECT 8799</strain>
    </source>
</reference>
<dbReference type="Gene3D" id="1.20.120.1490">
    <property type="match status" value="1"/>
</dbReference>
<keyword evidence="5" id="KW-1185">Reference proteome</keyword>